<evidence type="ECO:0000313" key="2">
    <source>
        <dbReference type="EMBL" id="AGO85349.1"/>
    </source>
</evidence>
<dbReference type="KEGG" id="vg:16607136"/>
<feature type="compositionally biased region" description="Basic and acidic residues" evidence="1">
    <location>
        <begin position="413"/>
        <end position="424"/>
    </location>
</feature>
<dbReference type="Proteomes" id="UP000204584">
    <property type="component" value="Segment"/>
</dbReference>
<reference evidence="2 3" key="1">
    <citation type="journal article" date="2013" name="Science">
        <title>Pandoraviruses: amoeba viruses with genomes up to 2.5 Mb reaching that of parasitic eukaryotes.</title>
        <authorList>
            <person name="Philippe N."/>
            <person name="Legendre M."/>
            <person name="Doutre G."/>
            <person name="Coute Y."/>
            <person name="Poirot O."/>
            <person name="Lescot M."/>
            <person name="Arslan D."/>
            <person name="Seltzer V."/>
            <person name="Bertaux L."/>
            <person name="Bruley C."/>
            <person name="Garin J."/>
            <person name="Claverie J.M."/>
            <person name="Abergel C."/>
        </authorList>
    </citation>
    <scope>NUCLEOTIDE SEQUENCE [LARGE SCALE GENOMIC DNA]</scope>
</reference>
<protein>
    <submittedName>
        <fullName evidence="2">Uncharacterized protein</fullName>
    </submittedName>
</protein>
<gene>
    <name evidence="2" type="ORF">psal_cds_1114</name>
</gene>
<accession>S4VXF0</accession>
<evidence type="ECO:0000313" key="3">
    <source>
        <dbReference type="Proteomes" id="UP000204584"/>
    </source>
</evidence>
<feature type="compositionally biased region" description="Basic and acidic residues" evidence="1">
    <location>
        <begin position="636"/>
        <end position="654"/>
    </location>
</feature>
<dbReference type="RefSeq" id="YP_008438425.1">
    <property type="nucleotide sequence ID" value="NC_022098.1"/>
</dbReference>
<dbReference type="Pfam" id="PF19072">
    <property type="entry name" value="DUF5768"/>
    <property type="match status" value="1"/>
</dbReference>
<name>S4VXF0_9VIRU</name>
<dbReference type="InterPro" id="IPR043909">
    <property type="entry name" value="DUF5768"/>
</dbReference>
<feature type="region of interest" description="Disordered" evidence="1">
    <location>
        <begin position="405"/>
        <end position="424"/>
    </location>
</feature>
<evidence type="ECO:0000256" key="1">
    <source>
        <dbReference type="SAM" id="MobiDB-lite"/>
    </source>
</evidence>
<dbReference type="EMBL" id="KC977571">
    <property type="protein sequence ID" value="AGO85349.1"/>
    <property type="molecule type" value="Genomic_DNA"/>
</dbReference>
<keyword evidence="3" id="KW-1185">Reference proteome</keyword>
<sequence length="766" mass="82968">MQQVDRQDTVASSPIGPAPPAESLAAIAKVLRDLAEARTFIGNTETPTDKTACEAIGDRFPGGDCVCDNWEQIVHRHAHPEIDPLGLRLCIESVRGLDVTVHQVRLLDLQCTDATDHLPADLDRMRRERASWWSTPASTTQPDSGDDGQREVQLVFSCSASTCAGCDRHPSLKSTEERPLLAVEIRMGLGRRPWTSAGHVVNLATRTVIALGCTLVCHPDLDCARDVRQDTICAQRRLLADFLASGETAWRPFALRRYANVRRLPQALVARGWAIKDGDLAEWSWGDPAVETSTGPSLLLGRPDVPVPVSVRMINAHLIVSSDSRWHYGECTQIDWPTLFASDSPAQAFYGDFEFVPLHRCRMPTYCGADNEHFAAIVARQRERLVAMGLVSPLVVSGRKARFRSRTVPTPDKNNRGHADVDDGNARDRIRVDNADDDDARFGACVLVDEDAPTMADAIEAHVAQSIFGEYGLVEAGSGQRLNGGLYDNILDQAVASGRLWDGLAHISGAYHTTAEAVVHMAQSLVAIDFAVADKPCVVVNWRTKCVPTILPPSGRKARRLPLAVWAAVLIQSDGCGSACVALSVTKAAVRASLRGDRDDGGGNDDGYDDDGDDDDGDDDQDDGEPNGEASLRDSAAPRESRSPLNRLSDHDGGGIDSAPTWQRVVERCARANVAYPSDLHPALVAAIDMERRCGKRVCFVPWAYRTETTDGPADVRALASWIIDCIAEIFVALDSAIGSSAFGALSKDFPAVIDGSASRHPTTDE</sequence>
<feature type="region of interest" description="Disordered" evidence="1">
    <location>
        <begin position="595"/>
        <end position="659"/>
    </location>
</feature>
<proteinExistence type="predicted"/>
<dbReference type="GeneID" id="16607136"/>
<organism evidence="2 3">
    <name type="scientific">Pandoravirus salinus</name>
    <dbReference type="NCBI Taxonomy" id="1349410"/>
    <lineage>
        <taxon>Viruses</taxon>
        <taxon>Pandoravirus</taxon>
    </lineage>
</organism>
<feature type="compositionally biased region" description="Acidic residues" evidence="1">
    <location>
        <begin position="602"/>
        <end position="626"/>
    </location>
</feature>